<name>A0A4Y2T6A2_ARAVE</name>
<reference evidence="1 2" key="1">
    <citation type="journal article" date="2019" name="Sci. Rep.">
        <title>Orb-weaving spider Araneus ventricosus genome elucidates the spidroin gene catalogue.</title>
        <authorList>
            <person name="Kono N."/>
            <person name="Nakamura H."/>
            <person name="Ohtoshi R."/>
            <person name="Moran D.A.P."/>
            <person name="Shinohara A."/>
            <person name="Yoshida Y."/>
            <person name="Fujiwara M."/>
            <person name="Mori M."/>
            <person name="Tomita M."/>
            <person name="Arakawa K."/>
        </authorList>
    </citation>
    <scope>NUCLEOTIDE SEQUENCE [LARGE SCALE GENOMIC DNA]</scope>
</reference>
<dbReference type="EMBL" id="BGPR01026431">
    <property type="protein sequence ID" value="GBN96142.1"/>
    <property type="molecule type" value="Genomic_DNA"/>
</dbReference>
<protein>
    <submittedName>
        <fullName evidence="1">Uncharacterized protein</fullName>
    </submittedName>
</protein>
<comment type="caution">
    <text evidence="1">The sequence shown here is derived from an EMBL/GenBank/DDBJ whole genome shotgun (WGS) entry which is preliminary data.</text>
</comment>
<evidence type="ECO:0000313" key="1">
    <source>
        <dbReference type="EMBL" id="GBN96142.1"/>
    </source>
</evidence>
<proteinExistence type="predicted"/>
<accession>A0A4Y2T6A2</accession>
<keyword evidence="2" id="KW-1185">Reference proteome</keyword>
<gene>
    <name evidence="1" type="ORF">AVEN_195165_1</name>
</gene>
<sequence length="122" mass="13144">MLSLDGRAERKRSTGSSASIQWFSRLLKVRAASTTVSRLTESGSSLNLPGVSSATGMVTFERTVRTLTTRTNVPSVRELTCPKTARPNTPGVGIARNTISRQGLIRTRDTLSRTENAAHTLG</sequence>
<dbReference type="AlphaFoldDB" id="A0A4Y2T6A2"/>
<organism evidence="1 2">
    <name type="scientific">Araneus ventricosus</name>
    <name type="common">Orbweaver spider</name>
    <name type="synonym">Epeira ventricosa</name>
    <dbReference type="NCBI Taxonomy" id="182803"/>
    <lineage>
        <taxon>Eukaryota</taxon>
        <taxon>Metazoa</taxon>
        <taxon>Ecdysozoa</taxon>
        <taxon>Arthropoda</taxon>
        <taxon>Chelicerata</taxon>
        <taxon>Arachnida</taxon>
        <taxon>Araneae</taxon>
        <taxon>Araneomorphae</taxon>
        <taxon>Entelegynae</taxon>
        <taxon>Araneoidea</taxon>
        <taxon>Araneidae</taxon>
        <taxon>Araneus</taxon>
    </lineage>
</organism>
<evidence type="ECO:0000313" key="2">
    <source>
        <dbReference type="Proteomes" id="UP000499080"/>
    </source>
</evidence>
<dbReference type="Proteomes" id="UP000499080">
    <property type="component" value="Unassembled WGS sequence"/>
</dbReference>